<organism evidence="1">
    <name type="scientific">uncultured Caudovirales phage</name>
    <dbReference type="NCBI Taxonomy" id="2100421"/>
    <lineage>
        <taxon>Viruses</taxon>
        <taxon>Duplodnaviria</taxon>
        <taxon>Heunggongvirae</taxon>
        <taxon>Uroviricota</taxon>
        <taxon>Caudoviricetes</taxon>
        <taxon>Peduoviridae</taxon>
        <taxon>Maltschvirus</taxon>
        <taxon>Maltschvirus maltsch</taxon>
    </lineage>
</organism>
<accession>A0A6J5QSN2</accession>
<dbReference type="EMBL" id="LR797105">
    <property type="protein sequence ID" value="CAB4187560.1"/>
    <property type="molecule type" value="Genomic_DNA"/>
</dbReference>
<evidence type="ECO:0000313" key="1">
    <source>
        <dbReference type="EMBL" id="CAB4187560.1"/>
    </source>
</evidence>
<name>A0A6J5QSN2_9CAUD</name>
<protein>
    <recommendedName>
        <fullName evidence="2">Carbohydrate-binding, CenC-like</fullName>
    </recommendedName>
</protein>
<sequence>MTYTRPYPAGFLDYPDVTTPLSAGVLNTMDVGIKTANDQIQTLTTIERNALAATATLGQLVWDSTLNELFVWINATGANAWQGIGNYIICTSTTRPATPVVGMRIYETDTKFNYTYIGTTWTPSGDTVICTFATRPATASVGQVAYQTDTDEVIKYVTDLDAQNRWMVLDHDYRRNMVINGGFDVWQRGTSFNPVSATSTTGLNYGADRWQFLQATTNASGFTRQAITATDPAGYNYFLRVQRVAASGTTTAFTVQTSFESQNIQNVRGKYVTLSFWARAGANYSAASSYLVSDIVTGTGSDNTVGNFTTNTVNTTANNVLTTSWKRFTVTTSAVLATSITQLGVRFVFTPVGASAGAADQFDITGVMLETGTAPSDFEFRDFGEELRRCQRYYWRMGPYVSGSQRFGSGVITSTSSANVFTQLPVTMRSAPTALEQSGTAANYLVANLGTGTACTSVPTFSSATVDSVLTTFTTGATLVAGQACQAGNNSTTTAYLGWSAEL</sequence>
<proteinExistence type="predicted"/>
<evidence type="ECO:0008006" key="2">
    <source>
        <dbReference type="Google" id="ProtNLM"/>
    </source>
</evidence>
<gene>
    <name evidence="1" type="ORF">UFOVP1158_29</name>
</gene>
<reference evidence="1" key="1">
    <citation type="submission" date="2020-05" db="EMBL/GenBank/DDBJ databases">
        <authorList>
            <person name="Chiriac C."/>
            <person name="Salcher M."/>
            <person name="Ghai R."/>
            <person name="Kavagutti S V."/>
        </authorList>
    </citation>
    <scope>NUCLEOTIDE SEQUENCE</scope>
</reference>